<dbReference type="Pfam" id="PF00498">
    <property type="entry name" value="FHA"/>
    <property type="match status" value="1"/>
</dbReference>
<evidence type="ECO:0000313" key="5">
    <source>
        <dbReference type="Proteomes" id="UP000324973"/>
    </source>
</evidence>
<feature type="region of interest" description="Disordered" evidence="1">
    <location>
        <begin position="217"/>
        <end position="238"/>
    </location>
</feature>
<feature type="domain" description="FHA" evidence="3">
    <location>
        <begin position="138"/>
        <end position="187"/>
    </location>
</feature>
<keyword evidence="2" id="KW-0812">Transmembrane</keyword>
<name>A0A5D4XIT5_9GAMM</name>
<dbReference type="PROSITE" id="PS50006">
    <property type="entry name" value="FHA_DOMAIN"/>
    <property type="match status" value="1"/>
</dbReference>
<dbReference type="SMART" id="SM00240">
    <property type="entry name" value="FHA"/>
    <property type="match status" value="1"/>
</dbReference>
<dbReference type="RefSeq" id="WP_149104545.1">
    <property type="nucleotide sequence ID" value="NZ_VTFT01000002.1"/>
</dbReference>
<keyword evidence="2" id="KW-0472">Membrane</keyword>
<evidence type="ECO:0000256" key="1">
    <source>
        <dbReference type="SAM" id="MobiDB-lite"/>
    </source>
</evidence>
<evidence type="ECO:0000313" key="4">
    <source>
        <dbReference type="EMBL" id="TYT23845.1"/>
    </source>
</evidence>
<proteinExistence type="predicted"/>
<dbReference type="AlphaFoldDB" id="A0A5D4XIT5"/>
<dbReference type="Proteomes" id="UP000324973">
    <property type="component" value="Unassembled WGS sequence"/>
</dbReference>
<comment type="caution">
    <text evidence="4">The sequence shown here is derived from an EMBL/GenBank/DDBJ whole genome shotgun (WGS) entry which is preliminary data.</text>
</comment>
<evidence type="ECO:0000259" key="3">
    <source>
        <dbReference type="PROSITE" id="PS50006"/>
    </source>
</evidence>
<dbReference type="SUPFAM" id="SSF49879">
    <property type="entry name" value="SMAD/FHA domain"/>
    <property type="match status" value="1"/>
</dbReference>
<feature type="transmembrane region" description="Helical" evidence="2">
    <location>
        <begin position="246"/>
        <end position="266"/>
    </location>
</feature>
<keyword evidence="2" id="KW-1133">Transmembrane helix</keyword>
<dbReference type="CDD" id="cd00060">
    <property type="entry name" value="FHA"/>
    <property type="match status" value="1"/>
</dbReference>
<dbReference type="Gene3D" id="2.60.200.20">
    <property type="match status" value="1"/>
</dbReference>
<dbReference type="OrthoDB" id="5801518at2"/>
<dbReference type="InterPro" id="IPR000253">
    <property type="entry name" value="FHA_dom"/>
</dbReference>
<keyword evidence="5" id="KW-1185">Reference proteome</keyword>
<organism evidence="4 5">
    <name type="scientific">Luteimonas viscosa</name>
    <dbReference type="NCBI Taxonomy" id="1132694"/>
    <lineage>
        <taxon>Bacteria</taxon>
        <taxon>Pseudomonadati</taxon>
        <taxon>Pseudomonadota</taxon>
        <taxon>Gammaproteobacteria</taxon>
        <taxon>Lysobacterales</taxon>
        <taxon>Lysobacteraceae</taxon>
        <taxon>Luteimonas</taxon>
    </lineage>
</organism>
<reference evidence="4 5" key="1">
    <citation type="submission" date="2019-08" db="EMBL/GenBank/DDBJ databases">
        <title>Luteimonas viscosus sp. nov., isolated from soil of a sunflower field.</title>
        <authorList>
            <person name="Jianli Z."/>
            <person name="Ying Z."/>
        </authorList>
    </citation>
    <scope>NUCLEOTIDE SEQUENCE [LARGE SCALE GENOMIC DNA]</scope>
    <source>
        <strain evidence="4 5">XBU10</strain>
    </source>
</reference>
<gene>
    <name evidence="4" type="ORF">FZO89_16650</name>
</gene>
<protein>
    <submittedName>
        <fullName evidence="4">FHA domain-containing protein</fullName>
    </submittedName>
</protein>
<dbReference type="EMBL" id="VTFT01000002">
    <property type="protein sequence ID" value="TYT23845.1"/>
    <property type="molecule type" value="Genomic_DNA"/>
</dbReference>
<accession>A0A5D4XIT5</accession>
<evidence type="ECO:0000256" key="2">
    <source>
        <dbReference type="SAM" id="Phobius"/>
    </source>
</evidence>
<dbReference type="InterPro" id="IPR008984">
    <property type="entry name" value="SMAD_FHA_dom_sf"/>
</dbReference>
<sequence>MESVRLRFADQGREDRLLAIGVHGLGRRAGGALELVEGGAGEPVRLCVDRRGVWLNVDEGAPGVHVNGREVRRMAMLRVGDAIYVDGTELRLVSPQPVKLPPAIETAAPAADAPNLRVVLRGVGGRFHGRCFTLEQPRLVGRHPEADIRIDDPAFADRHARLELVGDQVVLRDLGSAEGSLVNGEAVRDALLEAGDQIVFDGHHRFVVEAPRRRPAEADVEAVPDDSAPAALPAPAPGRSGHVSRLPWLLLAAVGIALLLAALLLFGSG</sequence>